<comment type="caution">
    <text evidence="1">The sequence shown here is derived from an EMBL/GenBank/DDBJ whole genome shotgun (WGS) entry which is preliminary data.</text>
</comment>
<proteinExistence type="predicted"/>
<dbReference type="EMBL" id="LNJQ01000001">
    <property type="protein sequence ID" value="KWZ43764.1"/>
    <property type="molecule type" value="Genomic_DNA"/>
</dbReference>
<evidence type="ECO:0000313" key="1">
    <source>
        <dbReference type="EMBL" id="KWZ43764.1"/>
    </source>
</evidence>
<keyword evidence="2" id="KW-1185">Reference proteome</keyword>
<evidence type="ECO:0000313" key="2">
    <source>
        <dbReference type="Proteomes" id="UP000070255"/>
    </source>
</evidence>
<dbReference type="Proteomes" id="UP000070255">
    <property type="component" value="Unassembled WGS sequence"/>
</dbReference>
<reference evidence="1 2" key="1">
    <citation type="submission" date="2015-11" db="EMBL/GenBank/DDBJ databases">
        <authorList>
            <person name="Sahl J."/>
            <person name="Wagner D."/>
            <person name="Keim P."/>
        </authorList>
    </citation>
    <scope>NUCLEOTIDE SEQUENCE [LARGE SCALE GENOMIC DNA]</scope>
    <source>
        <strain evidence="1 2">BDU18</strain>
    </source>
</reference>
<gene>
    <name evidence="1" type="ORF">WS72_13460</name>
</gene>
<accession>A0ABR5TFH8</accession>
<protein>
    <submittedName>
        <fullName evidence="1">Uncharacterized protein</fullName>
    </submittedName>
</protein>
<name>A0ABR5TFH8_9BURK</name>
<organism evidence="1 2">
    <name type="scientific">Burkholderia savannae</name>
    <dbReference type="NCBI Taxonomy" id="1637837"/>
    <lineage>
        <taxon>Bacteria</taxon>
        <taxon>Pseudomonadati</taxon>
        <taxon>Pseudomonadota</taxon>
        <taxon>Betaproteobacteria</taxon>
        <taxon>Burkholderiales</taxon>
        <taxon>Burkholderiaceae</taxon>
        <taxon>Burkholderia</taxon>
        <taxon>pseudomallei group</taxon>
    </lineage>
</organism>
<sequence>MTDSDFGELAARIDAVGQTVLRLIAQLEVDERLDGPRFSRTLRRSANARARQPEPTLARCGAVMRELAQALDNARARR</sequence>